<organism evidence="1 2">
    <name type="scientific">Hymenobacter busanensis</name>
    <dbReference type="NCBI Taxonomy" id="2607656"/>
    <lineage>
        <taxon>Bacteria</taxon>
        <taxon>Pseudomonadati</taxon>
        <taxon>Bacteroidota</taxon>
        <taxon>Cytophagia</taxon>
        <taxon>Cytophagales</taxon>
        <taxon>Hymenobacteraceae</taxon>
        <taxon>Hymenobacter</taxon>
    </lineage>
</organism>
<sequence length="288" mass="31983">MPFSARRCAAALLLFFPLACQRGETERDGPTETVAPTETAAVLARRLSPLLRGVWVRAEYLETLQRTRSPQAAAGQLRDIVALAINPARRAGDSLLVETNLNNHEAGQFMLYFRPGRKAASLPTSRVDYDREGGFYELAYVTSGTDTTLQYQHFNKREKPLETLSFRRVRGLTAAPGATAEAVQRVANAVLAGSYTALDSAGRRSRVRLRPDGTVQGLPGVRSFRLATDFAQTLANDRDNLLLNPGSKRPQLCTYTLRGDTLRLYAARIVEPELRQGHLRYTLVRQRP</sequence>
<gene>
    <name evidence="1" type="ORF">F0P96_05265</name>
</gene>
<comment type="caution">
    <text evidence="1">The sequence shown here is derived from an EMBL/GenBank/DDBJ whole genome shotgun (WGS) entry which is preliminary data.</text>
</comment>
<evidence type="ECO:0000313" key="2">
    <source>
        <dbReference type="Proteomes" id="UP000326380"/>
    </source>
</evidence>
<dbReference type="Proteomes" id="UP000326380">
    <property type="component" value="Unassembled WGS sequence"/>
</dbReference>
<protein>
    <submittedName>
        <fullName evidence="1">Uncharacterized protein</fullName>
    </submittedName>
</protein>
<keyword evidence="2" id="KW-1185">Reference proteome</keyword>
<evidence type="ECO:0000313" key="1">
    <source>
        <dbReference type="EMBL" id="KAA9338254.1"/>
    </source>
</evidence>
<dbReference type="EMBL" id="VTWU01000002">
    <property type="protein sequence ID" value="KAA9338254.1"/>
    <property type="molecule type" value="Genomic_DNA"/>
</dbReference>
<dbReference type="AlphaFoldDB" id="A0A7L5A2C4"/>
<proteinExistence type="predicted"/>
<name>A0A7L5A2C4_9BACT</name>
<accession>A0A7L5A2C4</accession>
<dbReference type="RefSeq" id="WP_151077778.1">
    <property type="nucleotide sequence ID" value="NZ_CP047647.1"/>
</dbReference>
<reference evidence="1 2" key="1">
    <citation type="submission" date="2019-09" db="EMBL/GenBank/DDBJ databases">
        <title>Genome sequence of Hymenobacter sp. M3.</title>
        <authorList>
            <person name="Srinivasan S."/>
        </authorList>
    </citation>
    <scope>NUCLEOTIDE SEQUENCE [LARGE SCALE GENOMIC DNA]</scope>
    <source>
        <strain evidence="1 2">M3</strain>
    </source>
</reference>